<evidence type="ECO:0000256" key="11">
    <source>
        <dbReference type="ARBA" id="ARBA00022840"/>
    </source>
</evidence>
<dbReference type="CDD" id="cd02026">
    <property type="entry name" value="PRK"/>
    <property type="match status" value="1"/>
</dbReference>
<protein>
    <recommendedName>
        <fullName evidence="15">Phosphoribulokinase</fullName>
        <ecNumber evidence="15">2.7.1.19</ecNumber>
    </recommendedName>
</protein>
<dbReference type="FunFam" id="3.40.50.300:FF:000619">
    <property type="entry name" value="Phosphoribulokinase"/>
    <property type="match status" value="1"/>
</dbReference>
<comment type="subcellular location">
    <subcellularLocation>
        <location evidence="1">Plastid</location>
        <location evidence="1">Chloroplast</location>
    </subcellularLocation>
</comment>
<dbReference type="InterPro" id="IPR006083">
    <property type="entry name" value="PRK/URK"/>
</dbReference>
<dbReference type="SUPFAM" id="SSF52540">
    <property type="entry name" value="P-loop containing nucleoside triphosphate hydrolases"/>
    <property type="match status" value="1"/>
</dbReference>
<evidence type="ECO:0000256" key="10">
    <source>
        <dbReference type="ARBA" id="ARBA00022777"/>
    </source>
</evidence>
<proteinExistence type="inferred from homology"/>
<keyword evidence="12" id="KW-0809">Transit peptide</keyword>
<dbReference type="EMBL" id="HBGG01011389">
    <property type="protein sequence ID" value="CAD9203563.1"/>
    <property type="molecule type" value="Transcribed_RNA"/>
</dbReference>
<comment type="catalytic activity">
    <reaction evidence="14 15">
        <text>D-ribulose 5-phosphate + ATP = D-ribulose 1,5-bisphosphate + ADP + H(+)</text>
        <dbReference type="Rhea" id="RHEA:19365"/>
        <dbReference type="ChEBI" id="CHEBI:15378"/>
        <dbReference type="ChEBI" id="CHEBI:30616"/>
        <dbReference type="ChEBI" id="CHEBI:57870"/>
        <dbReference type="ChEBI" id="CHEBI:58121"/>
        <dbReference type="ChEBI" id="CHEBI:456216"/>
        <dbReference type="EC" id="2.7.1.19"/>
    </reaction>
</comment>
<evidence type="ECO:0000256" key="1">
    <source>
        <dbReference type="ARBA" id="ARBA00004229"/>
    </source>
</evidence>
<evidence type="ECO:0000256" key="13">
    <source>
        <dbReference type="ARBA" id="ARBA00023157"/>
    </source>
</evidence>
<feature type="domain" description="Phosphoribulokinase/uridine kinase" evidence="16">
    <location>
        <begin position="41"/>
        <end position="239"/>
    </location>
</feature>
<keyword evidence="11" id="KW-0067">ATP-binding</keyword>
<dbReference type="InterPro" id="IPR027417">
    <property type="entry name" value="P-loop_NTPase"/>
</dbReference>
<keyword evidence="5" id="KW-0602">Photosynthesis</keyword>
<dbReference type="GO" id="GO:0019253">
    <property type="term" value="P:reductive pentose-phosphate cycle"/>
    <property type="evidence" value="ECO:0007669"/>
    <property type="project" value="UniProtKB-UniPathway"/>
</dbReference>
<evidence type="ECO:0000259" key="16">
    <source>
        <dbReference type="Pfam" id="PF00485"/>
    </source>
</evidence>
<dbReference type="UniPathway" id="UPA00116"/>
<evidence type="ECO:0000256" key="9">
    <source>
        <dbReference type="ARBA" id="ARBA00022741"/>
    </source>
</evidence>
<keyword evidence="9" id="KW-0547">Nucleotide-binding</keyword>
<comment type="similarity">
    <text evidence="3 15">Belongs to the phosphoribulokinase family.</text>
</comment>
<dbReference type="AlphaFoldDB" id="A0A7S1X0T5"/>
<dbReference type="PROSITE" id="PS00567">
    <property type="entry name" value="PHOSPHORIBULOKINASE"/>
    <property type="match status" value="1"/>
</dbReference>
<evidence type="ECO:0000256" key="7">
    <source>
        <dbReference type="ARBA" id="ARBA00022640"/>
    </source>
</evidence>
<dbReference type="GO" id="GO:0042803">
    <property type="term" value="F:protein homodimerization activity"/>
    <property type="evidence" value="ECO:0007669"/>
    <property type="project" value="UniProtKB-ARBA"/>
</dbReference>
<keyword evidence="4" id="KW-0150">Chloroplast</keyword>
<accession>A0A7S1X0T5</accession>
<evidence type="ECO:0000256" key="6">
    <source>
        <dbReference type="ARBA" id="ARBA00022567"/>
    </source>
</evidence>
<keyword evidence="6" id="KW-0113">Calvin cycle</keyword>
<evidence type="ECO:0000313" key="17">
    <source>
        <dbReference type="EMBL" id="CAD9203563.1"/>
    </source>
</evidence>
<reference evidence="17" key="1">
    <citation type="submission" date="2021-01" db="EMBL/GenBank/DDBJ databases">
        <authorList>
            <person name="Corre E."/>
            <person name="Pelletier E."/>
            <person name="Niang G."/>
            <person name="Scheremetjew M."/>
            <person name="Finn R."/>
            <person name="Kale V."/>
            <person name="Holt S."/>
            <person name="Cochrane G."/>
            <person name="Meng A."/>
            <person name="Brown T."/>
            <person name="Cohen L."/>
        </authorList>
    </citation>
    <scope>NUCLEOTIDE SEQUENCE</scope>
    <source>
        <strain evidence="17">PLY429</strain>
    </source>
</reference>
<keyword evidence="7" id="KW-0934">Plastid</keyword>
<comment type="pathway">
    <text evidence="2">Carbohydrate biosynthesis; Calvin cycle.</text>
</comment>
<dbReference type="InterPro" id="IPR006082">
    <property type="entry name" value="PRK"/>
</dbReference>
<dbReference type="PRINTS" id="PR00478">
    <property type="entry name" value="PHRIBLKINASE"/>
</dbReference>
<dbReference type="GO" id="GO:0005524">
    <property type="term" value="F:ATP binding"/>
    <property type="evidence" value="ECO:0007669"/>
    <property type="project" value="UniProtKB-KW"/>
</dbReference>
<dbReference type="PANTHER" id="PTHR10285">
    <property type="entry name" value="URIDINE KINASE"/>
    <property type="match status" value="1"/>
</dbReference>
<keyword evidence="13" id="KW-1015">Disulfide bond</keyword>
<gene>
    <name evidence="17" type="ORF">TCHU04912_LOCUS5798</name>
</gene>
<sequence length="379" mass="41966">MAASMISSVNALSGAKVQARTQRAGAARTSVVVSASEKPVVIGLAADSGCGKSTFMRRITSIFGGSPQPPAGGNPDSNTLLSDMTTVICLDDYHSLDRFGRKEKNVTALAPEAQNFELMAEQVKALKEGKPVDKPIYNHVSGLLDPPETIQPPKVLVIEGLHPFYDERVRELIDFSIYLDISDDVKFAWKIQRDMAERGHSLESIKASIEARKPDFDAYIDPQKKMADMVIEVLPTQLIPDDNEGKVLRVRLIQKEGKELFDPAYLFDEGSTISWIPCGRKLTCSFPGIKFYYGPDTYYGEEVSVLEMDGSFDKLEELIYVESHLSNTSSKFYGEITQQMLKLSDFPGSSNGTGLFQTLVGLKIRDVYERITQKATVRA</sequence>
<dbReference type="NCBIfam" id="NF005655">
    <property type="entry name" value="PRK07429.1"/>
    <property type="match status" value="1"/>
</dbReference>
<dbReference type="Pfam" id="PF00485">
    <property type="entry name" value="PRK"/>
    <property type="match status" value="1"/>
</dbReference>
<evidence type="ECO:0000256" key="12">
    <source>
        <dbReference type="ARBA" id="ARBA00022946"/>
    </source>
</evidence>
<evidence type="ECO:0000256" key="3">
    <source>
        <dbReference type="ARBA" id="ARBA00009719"/>
    </source>
</evidence>
<evidence type="ECO:0000256" key="8">
    <source>
        <dbReference type="ARBA" id="ARBA00022679"/>
    </source>
</evidence>
<evidence type="ECO:0000256" key="15">
    <source>
        <dbReference type="RuleBase" id="RU004082"/>
    </source>
</evidence>
<evidence type="ECO:0000256" key="5">
    <source>
        <dbReference type="ARBA" id="ARBA00022531"/>
    </source>
</evidence>
<evidence type="ECO:0000256" key="2">
    <source>
        <dbReference type="ARBA" id="ARBA00005215"/>
    </source>
</evidence>
<name>A0A7S1X0T5_9CHLO</name>
<dbReference type="GO" id="GO:0009507">
    <property type="term" value="C:chloroplast"/>
    <property type="evidence" value="ECO:0007669"/>
    <property type="project" value="UniProtKB-SubCell"/>
</dbReference>
<dbReference type="GO" id="GO:0008974">
    <property type="term" value="F:phosphoribulokinase activity"/>
    <property type="evidence" value="ECO:0007669"/>
    <property type="project" value="UniProtKB-EC"/>
</dbReference>
<dbReference type="EC" id="2.7.1.19" evidence="15"/>
<keyword evidence="8" id="KW-0808">Transferase</keyword>
<evidence type="ECO:0000256" key="4">
    <source>
        <dbReference type="ARBA" id="ARBA00022528"/>
    </source>
</evidence>
<evidence type="ECO:0000256" key="14">
    <source>
        <dbReference type="ARBA" id="ARBA00047663"/>
    </source>
</evidence>
<keyword evidence="10" id="KW-0418">Kinase</keyword>
<organism evidence="17">
    <name type="scientific">Tetraselmis chuii</name>
    <dbReference type="NCBI Taxonomy" id="63592"/>
    <lineage>
        <taxon>Eukaryota</taxon>
        <taxon>Viridiplantae</taxon>
        <taxon>Chlorophyta</taxon>
        <taxon>core chlorophytes</taxon>
        <taxon>Chlorodendrophyceae</taxon>
        <taxon>Chlorodendrales</taxon>
        <taxon>Chlorodendraceae</taxon>
        <taxon>Tetraselmis</taxon>
    </lineage>
</organism>
<dbReference type="Gene3D" id="3.40.50.300">
    <property type="entry name" value="P-loop containing nucleotide triphosphate hydrolases"/>
    <property type="match status" value="1"/>
</dbReference>